<keyword evidence="1" id="KW-0472">Membrane</keyword>
<evidence type="ECO:0000313" key="2">
    <source>
        <dbReference type="EMBL" id="PYE38995.1"/>
    </source>
</evidence>
<name>A0A2V4VJP2_9GAMM</name>
<dbReference type="Proteomes" id="UP000247746">
    <property type="component" value="Unassembled WGS sequence"/>
</dbReference>
<comment type="caution">
    <text evidence="2">The sequence shown here is derived from an EMBL/GenBank/DDBJ whole genome shotgun (WGS) entry which is preliminary data.</text>
</comment>
<reference evidence="2 3" key="1">
    <citation type="submission" date="2018-06" db="EMBL/GenBank/DDBJ databases">
        <title>Genomic Encyclopedia of Type Strains, Phase III (KMG-III): the genomes of soil and plant-associated and newly described type strains.</title>
        <authorList>
            <person name="Whitman W."/>
        </authorList>
    </citation>
    <scope>NUCLEOTIDE SEQUENCE [LARGE SCALE GENOMIC DNA]</scope>
    <source>
        <strain evidence="2 3">CECT 5889</strain>
    </source>
</reference>
<keyword evidence="1" id="KW-0812">Transmembrane</keyword>
<protein>
    <recommendedName>
        <fullName evidence="4">Zinc ribbon protein</fullName>
    </recommendedName>
</protein>
<gene>
    <name evidence="2" type="ORF">DFP82_105149</name>
</gene>
<dbReference type="RefSeq" id="WP_110923235.1">
    <property type="nucleotide sequence ID" value="NZ_QJSU01000005.1"/>
</dbReference>
<sequence length="346" mass="39077">MALINCPECSKSISDQSAACPSCGFPTARAVPPTLQQADLTNNNSLENRRQRQKNSGCSGATIFLIIIIVLIGFWLVSAYDGYTEKARQYNEVQSEPDKESPQVQESVFDSPLTQIPMLLSGSGEDGRYFLISHFTSYDIENIKYARRGNESDAYGEMQIDCTNNKIRKTSSANLEALISADLGDWYTPTPDWTDQDIVNFICSTKRVVSKNIEHHEIVEKVVALEAPRNEVVEKVTLEQFKPEPVISVEARPREVLLSNDPSGSEKEYKVRETPIETKEPYNEKVVNKAADDKKERDIARRKSDDRAICEQAIKVNSAYLGKDDPEYSQWKAIERANCMQDKLYE</sequence>
<dbReference type="AlphaFoldDB" id="A0A2V4VJP2"/>
<feature type="transmembrane region" description="Helical" evidence="1">
    <location>
        <begin position="58"/>
        <end position="77"/>
    </location>
</feature>
<dbReference type="EMBL" id="QJSU01000005">
    <property type="protein sequence ID" value="PYE38995.1"/>
    <property type="molecule type" value="Genomic_DNA"/>
</dbReference>
<evidence type="ECO:0000256" key="1">
    <source>
        <dbReference type="SAM" id="Phobius"/>
    </source>
</evidence>
<organism evidence="2 3">
    <name type="scientific">Psychrobacter fozii</name>
    <dbReference type="NCBI Taxonomy" id="198480"/>
    <lineage>
        <taxon>Bacteria</taxon>
        <taxon>Pseudomonadati</taxon>
        <taxon>Pseudomonadota</taxon>
        <taxon>Gammaproteobacteria</taxon>
        <taxon>Moraxellales</taxon>
        <taxon>Moraxellaceae</taxon>
        <taxon>Psychrobacter</taxon>
    </lineage>
</organism>
<keyword evidence="1" id="KW-1133">Transmembrane helix</keyword>
<proteinExistence type="predicted"/>
<accession>A0A2V4VJP2</accession>
<evidence type="ECO:0000313" key="3">
    <source>
        <dbReference type="Proteomes" id="UP000247746"/>
    </source>
</evidence>
<keyword evidence="3" id="KW-1185">Reference proteome</keyword>
<evidence type="ECO:0008006" key="4">
    <source>
        <dbReference type="Google" id="ProtNLM"/>
    </source>
</evidence>
<dbReference type="OrthoDB" id="6687125at2"/>